<gene>
    <name evidence="1" type="ORF">KTN4_138</name>
</gene>
<proteinExistence type="predicted"/>
<evidence type="ECO:0000313" key="2">
    <source>
        <dbReference type="Proteomes" id="UP000224336"/>
    </source>
</evidence>
<sequence>MSKVVFPNGLLIALMQNFDHTLECFDHDVSVFKKALSDLDNKIKGGIKSLDNDYPNAKIALERILEELFKRGLHIPGPSGKAFVIEKVHIVDSTGVAKAYRVSYNDEKAMPEYVSADNVWGALISYQKRSRSANPFKPTA</sequence>
<protein>
    <submittedName>
        <fullName evidence="1">Uncharacterized protein</fullName>
    </submittedName>
</protein>
<reference evidence="1 2" key="1">
    <citation type="journal article" date="2016" name="Sci. Rep.">
        <title>A proposed integrated approach for the preclinical evaluation of phage therapy in Pseudomonas infections.</title>
        <authorList>
            <person name="Danis-Wlodarczyk K."/>
            <person name="Vandenheuvel D."/>
            <person name="Jang H.B."/>
            <person name="Briers Y."/>
            <person name="Olszak T."/>
            <person name="Arabski M."/>
            <person name="Wasik S."/>
            <person name="Drabik M."/>
            <person name="Higgins G."/>
            <person name="Tyrrell J."/>
            <person name="Harvey B.J."/>
            <person name="Noben J.P."/>
            <person name="Lavigne R."/>
            <person name="Drulis-Kawa Z."/>
        </authorList>
    </citation>
    <scope>NUCLEOTIDE SEQUENCE [LARGE SCALE GENOMIC DNA]</scope>
</reference>
<dbReference type="EMBL" id="KU521356">
    <property type="protein sequence ID" value="ANM44896.1"/>
    <property type="molecule type" value="Genomic_DNA"/>
</dbReference>
<organism evidence="1 2">
    <name type="scientific">Pseudomonas phage KTN4</name>
    <dbReference type="NCBI Taxonomy" id="1862701"/>
    <lineage>
        <taxon>Viruses</taxon>
        <taxon>Duplodnaviria</taxon>
        <taxon>Heunggongvirae</taxon>
        <taxon>Uroviricota</taxon>
        <taxon>Caudoviricetes</taxon>
        <taxon>Chimalliviridae</taxon>
        <taxon>Phikzvirus</taxon>
        <taxon>Phikzvirus phiKZ</taxon>
    </lineage>
</organism>
<accession>A0A192Y799</accession>
<name>A0A192Y799_9CAUD</name>
<dbReference type="Proteomes" id="UP000224336">
    <property type="component" value="Segment"/>
</dbReference>
<evidence type="ECO:0000313" key="1">
    <source>
        <dbReference type="EMBL" id="ANM44896.1"/>
    </source>
</evidence>